<comment type="caution">
    <text evidence="1">The sequence shown here is derived from an EMBL/GenBank/DDBJ whole genome shotgun (WGS) entry which is preliminary data.</text>
</comment>
<sequence length="220" mass="24812">MNMKRMILSLAILIAATASVFASGDNTKVNDSCKNRKECTLSKKGNGEMRKNRKECSAFEGLNLTQEQKTKLADLRKECTPSKKKGCDGKACNDCAACKDCKDGKSCKECTACKDCKDGKTCKECKDCKAGNGVCKNMKRDNLSREEKMKLKEERRARIVETRKKYLEGVKNILTPEQYNKFLENSYLSKASNHKNFKSKGHAKRYGKIHDKKRGRKNVA</sequence>
<reference evidence="1" key="1">
    <citation type="submission" date="2019-04" db="EMBL/GenBank/DDBJ databases">
        <title>Microbes associate with the intestines of laboratory mice.</title>
        <authorList>
            <person name="Navarre W."/>
            <person name="Wong E."/>
            <person name="Huang K."/>
            <person name="Tropini C."/>
            <person name="Ng K."/>
            <person name="Yu B."/>
        </authorList>
    </citation>
    <scope>NUCLEOTIDE SEQUENCE</scope>
    <source>
        <strain evidence="1">NM04_E33</strain>
    </source>
</reference>
<dbReference type="EMBL" id="SRYB01000005">
    <property type="protein sequence ID" value="TGY79710.1"/>
    <property type="molecule type" value="Genomic_DNA"/>
</dbReference>
<evidence type="ECO:0000313" key="1">
    <source>
        <dbReference type="EMBL" id="TGY79710.1"/>
    </source>
</evidence>
<dbReference type="Proteomes" id="UP000306319">
    <property type="component" value="Unassembled WGS sequence"/>
</dbReference>
<proteinExistence type="predicted"/>
<evidence type="ECO:0000313" key="2">
    <source>
        <dbReference type="Proteomes" id="UP000306319"/>
    </source>
</evidence>
<accession>A0AC61RH01</accession>
<protein>
    <submittedName>
        <fullName evidence="1">Uncharacterized protein</fullName>
    </submittedName>
</protein>
<organism evidence="1 2">
    <name type="scientific">Lepagella muris</name>
    <dbReference type="NCBI Taxonomy" id="3032870"/>
    <lineage>
        <taxon>Bacteria</taxon>
        <taxon>Pseudomonadati</taxon>
        <taxon>Bacteroidota</taxon>
        <taxon>Bacteroidia</taxon>
        <taxon>Bacteroidales</taxon>
        <taxon>Muribaculaceae</taxon>
        <taxon>Lepagella</taxon>
    </lineage>
</organism>
<keyword evidence="2" id="KW-1185">Reference proteome</keyword>
<name>A0AC61RH01_9BACT</name>
<gene>
    <name evidence="1" type="ORF">E5331_04865</name>
</gene>